<dbReference type="AlphaFoldDB" id="A0A1H9F9N5"/>
<reference evidence="3 4" key="1">
    <citation type="submission" date="2016-10" db="EMBL/GenBank/DDBJ databases">
        <authorList>
            <person name="de Groot N.N."/>
        </authorList>
    </citation>
    <scope>NUCLEOTIDE SEQUENCE [LARGE SCALE GENOMIC DNA]</scope>
    <source>
        <strain evidence="3 4">A52C2</strain>
    </source>
</reference>
<organism evidence="3 4">
    <name type="scientific">Faunimonas pinastri</name>
    <dbReference type="NCBI Taxonomy" id="1855383"/>
    <lineage>
        <taxon>Bacteria</taxon>
        <taxon>Pseudomonadati</taxon>
        <taxon>Pseudomonadota</taxon>
        <taxon>Alphaproteobacteria</taxon>
        <taxon>Hyphomicrobiales</taxon>
        <taxon>Afifellaceae</taxon>
        <taxon>Faunimonas</taxon>
    </lineage>
</organism>
<dbReference type="RefSeq" id="WP_092495931.1">
    <property type="nucleotide sequence ID" value="NZ_FOFG01000004.1"/>
</dbReference>
<dbReference type="STRING" id="1855383.SAMN05216548_10447"/>
<dbReference type="PANTHER" id="PTHR21666">
    <property type="entry name" value="PEPTIDASE-RELATED"/>
    <property type="match status" value="1"/>
</dbReference>
<dbReference type="InterPro" id="IPR050570">
    <property type="entry name" value="Cell_wall_metabolism_enzyme"/>
</dbReference>
<gene>
    <name evidence="3" type="ORF">SAMN05216548_10447</name>
</gene>
<keyword evidence="1" id="KW-0732">Signal</keyword>
<name>A0A1H9F9N5_9HYPH</name>
<dbReference type="Proteomes" id="UP000199647">
    <property type="component" value="Unassembled WGS sequence"/>
</dbReference>
<proteinExistence type="predicted"/>
<dbReference type="Gene3D" id="2.70.70.10">
    <property type="entry name" value="Glucose Permease (Domain IIA)"/>
    <property type="match status" value="1"/>
</dbReference>
<keyword evidence="4" id="KW-1185">Reference proteome</keyword>
<dbReference type="SUPFAM" id="SSF51261">
    <property type="entry name" value="Duplicated hybrid motif"/>
    <property type="match status" value="1"/>
</dbReference>
<evidence type="ECO:0000256" key="1">
    <source>
        <dbReference type="SAM" id="SignalP"/>
    </source>
</evidence>
<dbReference type="OrthoDB" id="5489603at2"/>
<dbReference type="CDD" id="cd12797">
    <property type="entry name" value="M23_peptidase"/>
    <property type="match status" value="1"/>
</dbReference>
<accession>A0A1H9F9N5</accession>
<feature type="signal peptide" evidence="1">
    <location>
        <begin position="1"/>
        <end position="20"/>
    </location>
</feature>
<dbReference type="Pfam" id="PF01551">
    <property type="entry name" value="Peptidase_M23"/>
    <property type="match status" value="1"/>
</dbReference>
<evidence type="ECO:0000313" key="3">
    <source>
        <dbReference type="EMBL" id="SEQ34660.1"/>
    </source>
</evidence>
<protein>
    <submittedName>
        <fullName evidence="3">Peptidase family M23</fullName>
    </submittedName>
</protein>
<feature type="domain" description="M23ase beta-sheet core" evidence="2">
    <location>
        <begin position="80"/>
        <end position="198"/>
    </location>
</feature>
<feature type="chain" id="PRO_5011491865" evidence="1">
    <location>
        <begin position="21"/>
        <end position="343"/>
    </location>
</feature>
<dbReference type="PANTHER" id="PTHR21666:SF270">
    <property type="entry name" value="MUREIN HYDROLASE ACTIVATOR ENVC"/>
    <property type="match status" value="1"/>
</dbReference>
<sequence>MKLKIVCITVLSLAPAGALAGTMAGNPAEPASPVEIPAGFKLEWPVDCTVGKTCFIQHYFDRDFGPAAEDYMCGTMTYQRHNGVDIRLLSMKDKAAGVNVLAAAPGTVLRVRDGMEDVSVATTGREAVRGRECGNGLVVQNEGKLQTQYCHMARGSIVVHPGDRVKVGQKLGQVGLSGDTEFPHLHFTVMEEGTSLDPFAVGEKEGECGGGTSLWDPALKDALAYHAGTVLNAGFATQKLSMADVESGGVVPPKGTDAPAIVAYVRSIGLRQGDQQRLVVRKPDGSVLIQQEIVPLDENKDQYLMLVGRKRPPEGWAAGTYAAEYTVTRDGKTVVEKSFSFQF</sequence>
<evidence type="ECO:0000313" key="4">
    <source>
        <dbReference type="Proteomes" id="UP000199647"/>
    </source>
</evidence>
<dbReference type="EMBL" id="FOFG01000004">
    <property type="protein sequence ID" value="SEQ34660.1"/>
    <property type="molecule type" value="Genomic_DNA"/>
</dbReference>
<dbReference type="InterPro" id="IPR016047">
    <property type="entry name" value="M23ase_b-sheet_dom"/>
</dbReference>
<evidence type="ECO:0000259" key="2">
    <source>
        <dbReference type="Pfam" id="PF01551"/>
    </source>
</evidence>
<dbReference type="InterPro" id="IPR011055">
    <property type="entry name" value="Dup_hybrid_motif"/>
</dbReference>
<dbReference type="GO" id="GO:0004222">
    <property type="term" value="F:metalloendopeptidase activity"/>
    <property type="evidence" value="ECO:0007669"/>
    <property type="project" value="TreeGrafter"/>
</dbReference>